<feature type="transmembrane region" description="Helical" evidence="8">
    <location>
        <begin position="264"/>
        <end position="282"/>
    </location>
</feature>
<dbReference type="EMBL" id="JAICBX010000002">
    <property type="protein sequence ID" value="MBW8637544.1"/>
    <property type="molecule type" value="Genomic_DNA"/>
</dbReference>
<dbReference type="CDD" id="cd06579">
    <property type="entry name" value="TM_PBP1_transp_AraH_like"/>
    <property type="match status" value="1"/>
</dbReference>
<evidence type="ECO:0000313" key="10">
    <source>
        <dbReference type="EMBL" id="MBW8637544.1"/>
    </source>
</evidence>
<evidence type="ECO:0000259" key="9">
    <source>
        <dbReference type="Pfam" id="PF03088"/>
    </source>
</evidence>
<proteinExistence type="predicted"/>
<dbReference type="PANTHER" id="PTHR32196:SF21">
    <property type="entry name" value="ABC TRANSPORTER PERMEASE PROTEIN YPHD-RELATED"/>
    <property type="match status" value="1"/>
</dbReference>
<dbReference type="SUPFAM" id="SSF63829">
    <property type="entry name" value="Calcium-dependent phosphotriesterase"/>
    <property type="match status" value="1"/>
</dbReference>
<evidence type="ECO:0000256" key="2">
    <source>
        <dbReference type="ARBA" id="ARBA00022448"/>
    </source>
</evidence>
<dbReference type="GO" id="GO:0022857">
    <property type="term" value="F:transmembrane transporter activity"/>
    <property type="evidence" value="ECO:0007669"/>
    <property type="project" value="InterPro"/>
</dbReference>
<dbReference type="PANTHER" id="PTHR32196">
    <property type="entry name" value="ABC TRANSPORTER PERMEASE PROTEIN YPHD-RELATED-RELATED"/>
    <property type="match status" value="1"/>
</dbReference>
<dbReference type="Proteomes" id="UP001196509">
    <property type="component" value="Unassembled WGS sequence"/>
</dbReference>
<evidence type="ECO:0000256" key="4">
    <source>
        <dbReference type="ARBA" id="ARBA00022519"/>
    </source>
</evidence>
<dbReference type="RefSeq" id="WP_220228243.1">
    <property type="nucleotide sequence ID" value="NZ_JAICBX010000002.1"/>
</dbReference>
<evidence type="ECO:0000256" key="5">
    <source>
        <dbReference type="ARBA" id="ARBA00022692"/>
    </source>
</evidence>
<keyword evidence="2" id="KW-0813">Transport</keyword>
<dbReference type="AlphaFoldDB" id="A0AAE2ZKA2"/>
<keyword evidence="3" id="KW-1003">Cell membrane</keyword>
<dbReference type="InterPro" id="IPR001851">
    <property type="entry name" value="ABC_transp_permease"/>
</dbReference>
<dbReference type="FunFam" id="2.120.10.30:FF:000066">
    <property type="entry name" value="ABC transporter permease protein"/>
    <property type="match status" value="1"/>
</dbReference>
<feature type="transmembrane region" description="Helical" evidence="8">
    <location>
        <begin position="313"/>
        <end position="330"/>
    </location>
</feature>
<protein>
    <submittedName>
        <fullName evidence="10">SMP-30/gluconolactonase/LRE family protein</fullName>
    </submittedName>
</protein>
<feature type="transmembrane region" description="Helical" evidence="8">
    <location>
        <begin position="289"/>
        <end position="307"/>
    </location>
</feature>
<keyword evidence="6 8" id="KW-1133">Transmembrane helix</keyword>
<dbReference type="Pfam" id="PF03088">
    <property type="entry name" value="Str_synth"/>
    <property type="match status" value="1"/>
</dbReference>
<name>A0AAE2ZKA2_9HYPH</name>
<feature type="transmembrane region" description="Helical" evidence="8">
    <location>
        <begin position="184"/>
        <end position="204"/>
    </location>
</feature>
<accession>A0AAE2ZKA2</accession>
<feature type="transmembrane region" description="Helical" evidence="8">
    <location>
        <begin position="230"/>
        <end position="252"/>
    </location>
</feature>
<feature type="domain" description="Strictosidine synthase conserved region" evidence="9">
    <location>
        <begin position="480"/>
        <end position="566"/>
    </location>
</feature>
<keyword evidence="5 8" id="KW-0812">Transmembrane</keyword>
<keyword evidence="4" id="KW-0997">Cell inner membrane</keyword>
<dbReference type="GO" id="GO:0005886">
    <property type="term" value="C:plasma membrane"/>
    <property type="evidence" value="ECO:0007669"/>
    <property type="project" value="UniProtKB-SubCell"/>
</dbReference>
<comment type="subcellular location">
    <subcellularLocation>
        <location evidence="1">Cell membrane</location>
        <topology evidence="1">Multi-pass membrane protein</topology>
    </subcellularLocation>
</comment>
<gene>
    <name evidence="10" type="ORF">K1W69_10120</name>
</gene>
<dbReference type="Gene3D" id="2.120.10.30">
    <property type="entry name" value="TolB, C-terminal domain"/>
    <property type="match status" value="1"/>
</dbReference>
<dbReference type="InterPro" id="IPR011042">
    <property type="entry name" value="6-blade_b-propeller_TolB-like"/>
</dbReference>
<evidence type="ECO:0000256" key="6">
    <source>
        <dbReference type="ARBA" id="ARBA00022989"/>
    </source>
</evidence>
<evidence type="ECO:0000313" key="11">
    <source>
        <dbReference type="Proteomes" id="UP001196509"/>
    </source>
</evidence>
<feature type="transmembrane region" description="Helical" evidence="8">
    <location>
        <begin position="137"/>
        <end position="154"/>
    </location>
</feature>
<feature type="transmembrane region" description="Helical" evidence="8">
    <location>
        <begin position="65"/>
        <end position="84"/>
    </location>
</feature>
<evidence type="ECO:0000256" key="8">
    <source>
        <dbReference type="SAM" id="Phobius"/>
    </source>
</evidence>
<keyword evidence="7 8" id="KW-0472">Membrane</keyword>
<feature type="transmembrane region" description="Helical" evidence="8">
    <location>
        <begin position="114"/>
        <end position="131"/>
    </location>
</feature>
<dbReference type="InterPro" id="IPR018119">
    <property type="entry name" value="Strictosidine_synth_cons-reg"/>
</dbReference>
<keyword evidence="11" id="KW-1185">Reference proteome</keyword>
<feature type="transmembrane region" description="Helical" evidence="8">
    <location>
        <begin position="32"/>
        <end position="53"/>
    </location>
</feature>
<reference evidence="10" key="1">
    <citation type="submission" date="2021-08" db="EMBL/GenBank/DDBJ databases">
        <title>Hoeflea bacterium WL0058 sp. nov., isolated from the sediment.</title>
        <authorList>
            <person name="Wang L."/>
            <person name="Zhang D."/>
        </authorList>
    </citation>
    <scope>NUCLEOTIDE SEQUENCE</scope>
    <source>
        <strain evidence="10">WL0058</strain>
    </source>
</reference>
<evidence type="ECO:0000256" key="3">
    <source>
        <dbReference type="ARBA" id="ARBA00022475"/>
    </source>
</evidence>
<dbReference type="Pfam" id="PF20067">
    <property type="entry name" value="SSL_N"/>
    <property type="match status" value="1"/>
</dbReference>
<evidence type="ECO:0000256" key="7">
    <source>
        <dbReference type="ARBA" id="ARBA00023136"/>
    </source>
</evidence>
<evidence type="ECO:0000256" key="1">
    <source>
        <dbReference type="ARBA" id="ARBA00004651"/>
    </source>
</evidence>
<comment type="caution">
    <text evidence="10">The sequence shown here is derived from an EMBL/GenBank/DDBJ whole genome shotgun (WGS) entry which is preliminary data.</text>
</comment>
<dbReference type="Pfam" id="PF02653">
    <property type="entry name" value="BPD_transp_2"/>
    <property type="match status" value="1"/>
</dbReference>
<sequence>MAAKDELLTLRYRLIPDRLLGELLTKSWIDNVIPALALAVTVIIMTILIPGYLSAGNMADLGRQVSEMGLIALAMTVVILSGGIDLSVGSMFALCVLTALTCMNVAGLPIGVSLAATLAAGLLCGLLNGVLIGYLRLRAFITTLVTLVIFRALYDIIFPRLASAIVGSFPTSALWDLIGFGDFFGVPVSFLIFAVIAIVLHIGLSRLRPGWRLRAVGGARRSAYNAGINVKFTVCMAYVVSGLLTATAAFLFSARLGSTGADTGIGLEITVLTAVVLGGVSLGGGRGSVGNAIIGTVLVLILSNSLIRLSMPGSVNQLILGLVLVAAVLFDRKWIKNRGKILSKVYVSPTYLPLQERPDPGDDAYLAVNDKLGDVDLIGLGAVEGPEDVILDRDGNLYTGTRHGNIVRFFGPDFERHEVFARIGGHPLGLAFSAEGDLLTCVGGMGVYRVTPQGAVEKVTDETNRSLLSIIDDSRLRLPDDLDIAPDGRVFFSEATIRYDMSEWAVDALEGRGNGRLICYNPRTGTTRTVLRNLIFPNGITMCRDGQSLLFAETWACRISRYWFDGPNKGRVEIFMDNLPGYPDNINRGSNGTYWVALLGMRTKTFDLAMRKPAFRRRMAKRIASDEWMFPNINRGCVLQVSEVGHIIGSYWDKAGENHPSITSTCEHRGWLYLGGVSNNRIGRVRVDNADPDWTIHQDYWGA</sequence>
<organism evidence="10 11">
    <name type="scientific">Flavimaribacter sediminis</name>
    <dbReference type="NCBI Taxonomy" id="2865987"/>
    <lineage>
        <taxon>Bacteria</taxon>
        <taxon>Pseudomonadati</taxon>
        <taxon>Pseudomonadota</taxon>
        <taxon>Alphaproteobacteria</taxon>
        <taxon>Hyphomicrobiales</taxon>
        <taxon>Rhizobiaceae</taxon>
        <taxon>Flavimaribacter</taxon>
    </lineage>
</organism>